<sequence>MFCILYYTKIKLGFPVKEYYLVIDTGSDLLLVGCKPYQSCPTSSTLQQNRQHLLLSYARTKDVLQNPTHVQITNAPTISNMEMVVEHQVMLYPT</sequence>
<dbReference type="Gene3D" id="2.40.70.10">
    <property type="entry name" value="Acid Proteases"/>
    <property type="match status" value="1"/>
</dbReference>
<keyword evidence="4" id="KW-1185">Reference proteome</keyword>
<organism evidence="3 4">
    <name type="scientific">Lactuca sativa</name>
    <name type="common">Garden lettuce</name>
    <dbReference type="NCBI Taxonomy" id="4236"/>
    <lineage>
        <taxon>Eukaryota</taxon>
        <taxon>Viridiplantae</taxon>
        <taxon>Streptophyta</taxon>
        <taxon>Embryophyta</taxon>
        <taxon>Tracheophyta</taxon>
        <taxon>Spermatophyta</taxon>
        <taxon>Magnoliopsida</taxon>
        <taxon>eudicotyledons</taxon>
        <taxon>Gunneridae</taxon>
        <taxon>Pentapetalae</taxon>
        <taxon>asterids</taxon>
        <taxon>campanulids</taxon>
        <taxon>Asterales</taxon>
        <taxon>Asteraceae</taxon>
        <taxon>Cichorioideae</taxon>
        <taxon>Cichorieae</taxon>
        <taxon>Lactucinae</taxon>
        <taxon>Lactuca</taxon>
    </lineage>
</organism>
<evidence type="ECO:0000313" key="4">
    <source>
        <dbReference type="Proteomes" id="UP000235145"/>
    </source>
</evidence>
<reference evidence="3 4" key="1">
    <citation type="journal article" date="2017" name="Nat. Commun.">
        <title>Genome assembly with in vitro proximity ligation data and whole-genome triplication in lettuce.</title>
        <authorList>
            <person name="Reyes-Chin-Wo S."/>
            <person name="Wang Z."/>
            <person name="Yang X."/>
            <person name="Kozik A."/>
            <person name="Arikit S."/>
            <person name="Song C."/>
            <person name="Xia L."/>
            <person name="Froenicke L."/>
            <person name="Lavelle D.O."/>
            <person name="Truco M.J."/>
            <person name="Xia R."/>
            <person name="Zhu S."/>
            <person name="Xu C."/>
            <person name="Xu H."/>
            <person name="Xu X."/>
            <person name="Cox K."/>
            <person name="Korf I."/>
            <person name="Meyers B.C."/>
            <person name="Michelmore R.W."/>
        </authorList>
    </citation>
    <scope>NUCLEOTIDE SEQUENCE [LARGE SCALE GENOMIC DNA]</scope>
    <source>
        <strain evidence="4">cv. Salinas</strain>
        <tissue evidence="3">Seedlings</tissue>
    </source>
</reference>
<dbReference type="Pfam" id="PF14543">
    <property type="entry name" value="TAXi_N"/>
    <property type="match status" value="1"/>
</dbReference>
<dbReference type="SUPFAM" id="SSF50630">
    <property type="entry name" value="Acid proteases"/>
    <property type="match status" value="1"/>
</dbReference>
<feature type="domain" description="Peptidase A1" evidence="2">
    <location>
        <begin position="6"/>
        <end position="94"/>
    </location>
</feature>
<dbReference type="EMBL" id="NBSK02000001">
    <property type="protein sequence ID" value="KAJ0225769.1"/>
    <property type="molecule type" value="Genomic_DNA"/>
</dbReference>
<name>A0A9R1XWY3_LACSA</name>
<evidence type="ECO:0000313" key="3">
    <source>
        <dbReference type="EMBL" id="KAJ0225769.1"/>
    </source>
</evidence>
<dbReference type="InterPro" id="IPR033121">
    <property type="entry name" value="PEPTIDASE_A1"/>
</dbReference>
<dbReference type="Proteomes" id="UP000235145">
    <property type="component" value="Unassembled WGS sequence"/>
</dbReference>
<evidence type="ECO:0000256" key="1">
    <source>
        <dbReference type="ARBA" id="ARBA00007447"/>
    </source>
</evidence>
<comment type="similarity">
    <text evidence="1">Belongs to the peptidase A1 family.</text>
</comment>
<proteinExistence type="inferred from homology"/>
<protein>
    <recommendedName>
        <fullName evidence="2">Peptidase A1 domain-containing protein</fullName>
    </recommendedName>
</protein>
<comment type="caution">
    <text evidence="3">The sequence shown here is derived from an EMBL/GenBank/DDBJ whole genome shotgun (WGS) entry which is preliminary data.</text>
</comment>
<gene>
    <name evidence="3" type="ORF">LSAT_V11C100041410</name>
</gene>
<accession>A0A9R1XWY3</accession>
<dbReference type="AlphaFoldDB" id="A0A9R1XWY3"/>
<dbReference type="PROSITE" id="PS51767">
    <property type="entry name" value="PEPTIDASE_A1"/>
    <property type="match status" value="1"/>
</dbReference>
<dbReference type="InterPro" id="IPR032861">
    <property type="entry name" value="TAXi_N"/>
</dbReference>
<evidence type="ECO:0000259" key="2">
    <source>
        <dbReference type="PROSITE" id="PS51767"/>
    </source>
</evidence>
<dbReference type="InterPro" id="IPR021109">
    <property type="entry name" value="Peptidase_aspartic_dom_sf"/>
</dbReference>